<evidence type="ECO:0000259" key="9">
    <source>
        <dbReference type="Pfam" id="PF05572"/>
    </source>
</evidence>
<evidence type="ECO:0000256" key="1">
    <source>
        <dbReference type="ARBA" id="ARBA00008721"/>
    </source>
</evidence>
<evidence type="ECO:0000256" key="5">
    <source>
        <dbReference type="ARBA" id="ARBA00022801"/>
    </source>
</evidence>
<protein>
    <recommendedName>
        <fullName evidence="9">Peptidase M43 pregnancy-associated plasma-A domain-containing protein</fullName>
    </recommendedName>
</protein>
<keyword evidence="2" id="KW-0645">Protease</keyword>
<dbReference type="GO" id="GO:0006508">
    <property type="term" value="P:proteolysis"/>
    <property type="evidence" value="ECO:0007669"/>
    <property type="project" value="UniProtKB-KW"/>
</dbReference>
<dbReference type="PANTHER" id="PTHR47466">
    <property type="match status" value="1"/>
</dbReference>
<evidence type="ECO:0000256" key="8">
    <source>
        <dbReference type="ARBA" id="ARBA00023157"/>
    </source>
</evidence>
<keyword evidence="8" id="KW-1015">Disulfide bond</keyword>
<keyword evidence="5" id="KW-0378">Hydrolase</keyword>
<evidence type="ECO:0000256" key="6">
    <source>
        <dbReference type="ARBA" id="ARBA00022833"/>
    </source>
</evidence>
<evidence type="ECO:0000313" key="10">
    <source>
        <dbReference type="EMBL" id="SMQ51508.1"/>
    </source>
</evidence>
<accession>A0A1X7RVQ6</accession>
<name>A0A1X7RVQ6_ZYMT9</name>
<proteinExistence type="inferred from homology"/>
<organism evidence="10 11">
    <name type="scientific">Zymoseptoria tritici (strain ST99CH_3D7)</name>
    <dbReference type="NCBI Taxonomy" id="1276538"/>
    <lineage>
        <taxon>Eukaryota</taxon>
        <taxon>Fungi</taxon>
        <taxon>Dikarya</taxon>
        <taxon>Ascomycota</taxon>
        <taxon>Pezizomycotina</taxon>
        <taxon>Dothideomycetes</taxon>
        <taxon>Dothideomycetidae</taxon>
        <taxon>Mycosphaerellales</taxon>
        <taxon>Mycosphaerellaceae</taxon>
        <taxon>Zymoseptoria</taxon>
    </lineage>
</organism>
<feature type="domain" description="Peptidase M43 pregnancy-associated plasma-A" evidence="9">
    <location>
        <begin position="105"/>
        <end position="194"/>
    </location>
</feature>
<keyword evidence="6" id="KW-0862">Zinc</keyword>
<dbReference type="Gene3D" id="3.40.390.10">
    <property type="entry name" value="Collagenase (Catalytic Domain)"/>
    <property type="match status" value="1"/>
</dbReference>
<dbReference type="Proteomes" id="UP000215127">
    <property type="component" value="Chromosome 6"/>
</dbReference>
<comment type="similarity">
    <text evidence="1">Belongs to the peptidase M43B family.</text>
</comment>
<keyword evidence="7" id="KW-0482">Metalloprotease</keyword>
<dbReference type="InterPro" id="IPR008754">
    <property type="entry name" value="Peptidase_M43"/>
</dbReference>
<sequence length="204" mass="22773">MVNEQIEAMNRAFAPSFTFYLVSADLTTNDIWATHDDDDFELEYKSLLKRGHGYGELDLYFLSDLGRATQSTLLGTCYMPGDSPSEEEVMLDGCTILAGTMPGGETERYNLGATAIHETGHWLGLYHTFQGDSCDGPGDFVSDTPKQRVATDGCPAHQDTCSGDPGLDATYNYMDYSDDRCLSDFTPLQRVRMLHSYGAMRWRR</sequence>
<evidence type="ECO:0000256" key="2">
    <source>
        <dbReference type="ARBA" id="ARBA00022670"/>
    </source>
</evidence>
<dbReference type="InterPro" id="IPR024079">
    <property type="entry name" value="MetalloPept_cat_dom_sf"/>
</dbReference>
<dbReference type="CDD" id="cd04275">
    <property type="entry name" value="ZnMc_pappalysin_like"/>
    <property type="match status" value="1"/>
</dbReference>
<reference evidence="10 11" key="1">
    <citation type="submission" date="2016-06" db="EMBL/GenBank/DDBJ databases">
        <authorList>
            <person name="Kjaerup R.B."/>
            <person name="Dalgaard T.S."/>
            <person name="Juul-Madsen H.R."/>
        </authorList>
    </citation>
    <scope>NUCLEOTIDE SEQUENCE [LARGE SCALE GENOMIC DNA]</scope>
</reference>
<evidence type="ECO:0000256" key="3">
    <source>
        <dbReference type="ARBA" id="ARBA00022723"/>
    </source>
</evidence>
<keyword evidence="4" id="KW-0732">Signal</keyword>
<dbReference type="PANTHER" id="PTHR47466:SF1">
    <property type="entry name" value="METALLOPROTEASE MEP1 (AFU_ORTHOLOGUE AFUA_1G07730)-RELATED"/>
    <property type="match status" value="1"/>
</dbReference>
<dbReference type="SUPFAM" id="SSF55486">
    <property type="entry name" value="Metalloproteases ('zincins'), catalytic domain"/>
    <property type="match status" value="1"/>
</dbReference>
<keyword evidence="11" id="KW-1185">Reference proteome</keyword>
<evidence type="ECO:0000313" key="11">
    <source>
        <dbReference type="Proteomes" id="UP000215127"/>
    </source>
</evidence>
<keyword evidence="3" id="KW-0479">Metal-binding</keyword>
<dbReference type="EMBL" id="LT853697">
    <property type="protein sequence ID" value="SMQ51508.1"/>
    <property type="molecule type" value="Genomic_DNA"/>
</dbReference>
<dbReference type="AlphaFoldDB" id="A0A1X7RVQ6"/>
<gene>
    <name evidence="10" type="ORF">ZT3D7_G6661</name>
</gene>
<evidence type="ECO:0000256" key="4">
    <source>
        <dbReference type="ARBA" id="ARBA00022729"/>
    </source>
</evidence>
<evidence type="ECO:0000256" key="7">
    <source>
        <dbReference type="ARBA" id="ARBA00023049"/>
    </source>
</evidence>
<dbReference type="GO" id="GO:0008237">
    <property type="term" value="F:metallopeptidase activity"/>
    <property type="evidence" value="ECO:0007669"/>
    <property type="project" value="UniProtKB-KW"/>
</dbReference>
<dbReference type="GO" id="GO:0046872">
    <property type="term" value="F:metal ion binding"/>
    <property type="evidence" value="ECO:0007669"/>
    <property type="project" value="UniProtKB-KW"/>
</dbReference>
<dbReference type="Pfam" id="PF05572">
    <property type="entry name" value="Peptidase_M43"/>
    <property type="match status" value="1"/>
</dbReference>